<dbReference type="EnsemblPlants" id="MELO3C006529.2.1">
    <property type="protein sequence ID" value="MELO3C006529.2.1"/>
    <property type="gene ID" value="MELO3C006529.2"/>
</dbReference>
<dbReference type="PANTHER" id="PTHR47926">
    <property type="entry name" value="PENTATRICOPEPTIDE REPEAT-CONTAINING PROTEIN"/>
    <property type="match status" value="1"/>
</dbReference>
<dbReference type="PANTHER" id="PTHR47926:SF398">
    <property type="entry name" value="PENTATRICOPEPTIDE REPEAT-CONTAINING PROTEIN"/>
    <property type="match status" value="1"/>
</dbReference>
<dbReference type="InterPro" id="IPR046960">
    <property type="entry name" value="PPR_At4g14850-like_plant"/>
</dbReference>
<dbReference type="Pfam" id="PF01535">
    <property type="entry name" value="PPR"/>
    <property type="match status" value="7"/>
</dbReference>
<dbReference type="Gene3D" id="1.25.40.10">
    <property type="entry name" value="Tetratricopeptide repeat domain"/>
    <property type="match status" value="3"/>
</dbReference>
<organism evidence="3">
    <name type="scientific">Cucumis melo</name>
    <name type="common">Muskmelon</name>
    <dbReference type="NCBI Taxonomy" id="3656"/>
    <lineage>
        <taxon>Eukaryota</taxon>
        <taxon>Viridiplantae</taxon>
        <taxon>Streptophyta</taxon>
        <taxon>Embryophyta</taxon>
        <taxon>Tracheophyta</taxon>
        <taxon>Spermatophyta</taxon>
        <taxon>Magnoliopsida</taxon>
        <taxon>eudicotyledons</taxon>
        <taxon>Gunneridae</taxon>
        <taxon>Pentapetalae</taxon>
        <taxon>rosids</taxon>
        <taxon>fabids</taxon>
        <taxon>Cucurbitales</taxon>
        <taxon>Cucurbitaceae</taxon>
        <taxon>Benincaseae</taxon>
        <taxon>Cucumis</taxon>
    </lineage>
</organism>
<dbReference type="SUPFAM" id="SSF48452">
    <property type="entry name" value="TPR-like"/>
    <property type="match status" value="2"/>
</dbReference>
<dbReference type="FunFam" id="1.25.40.10:FF:000681">
    <property type="entry name" value="Pentatricopeptide repeat-containing protein"/>
    <property type="match status" value="1"/>
</dbReference>
<accession>A0A9I9CP84</accession>
<dbReference type="InterPro" id="IPR002885">
    <property type="entry name" value="PPR_rpt"/>
</dbReference>
<evidence type="ECO:0000256" key="1">
    <source>
        <dbReference type="ARBA" id="ARBA00022737"/>
    </source>
</evidence>
<evidence type="ECO:0008006" key="4">
    <source>
        <dbReference type="Google" id="ProtNLM"/>
    </source>
</evidence>
<reference evidence="3" key="1">
    <citation type="submission" date="2023-03" db="UniProtKB">
        <authorList>
            <consortium name="EnsemblPlants"/>
        </authorList>
    </citation>
    <scope>IDENTIFICATION</scope>
</reference>
<feature type="repeat" description="PPR" evidence="2">
    <location>
        <begin position="310"/>
        <end position="345"/>
    </location>
</feature>
<dbReference type="NCBIfam" id="TIGR00756">
    <property type="entry name" value="PPR"/>
    <property type="match status" value="3"/>
</dbReference>
<dbReference type="PROSITE" id="PS51375">
    <property type="entry name" value="PPR"/>
    <property type="match status" value="3"/>
</dbReference>
<proteinExistence type="predicted"/>
<dbReference type="FunFam" id="1.25.40.10:FF:001211">
    <property type="entry name" value="Pentatricopeptide repeat-containing protein"/>
    <property type="match status" value="1"/>
</dbReference>
<dbReference type="InterPro" id="IPR011990">
    <property type="entry name" value="TPR-like_helical_dom_sf"/>
</dbReference>
<feature type="repeat" description="PPR" evidence="2">
    <location>
        <begin position="72"/>
        <end position="106"/>
    </location>
</feature>
<protein>
    <recommendedName>
        <fullName evidence="4">Pentatricopeptide repeat-containing protein</fullName>
    </recommendedName>
</protein>
<keyword evidence="1" id="KW-0677">Repeat</keyword>
<dbReference type="AlphaFoldDB" id="A0A9I9CP84"/>
<name>A0A9I9CP84_CUCME</name>
<dbReference type="FunFam" id="1.25.40.10:FF:000196">
    <property type="entry name" value="Pentatricopeptide repeat-containing protein At4g14850"/>
    <property type="match status" value="1"/>
</dbReference>
<sequence length="541" mass="58891">MPFLSKNSLASVVELAVSVRSSLLGRAAHAQILKTLKTPFPAFLYNHLVNMYAKLDHLNSAKLILELAPCRSVVTWTALIAGSVQNGCFVSALLHFSDMLSDCVRPNDFTFPCVLKASTGLRMDMTGKQLHALALLRVGEKPDSITFCAFLNACSDKLGLGPGCQLHGFVIRSGYGQNVSVSNGLIDFYGKCGEVECSEMVFDRMGERNSVSWSSLIAAYVQNNEEEKASCLFLRARKEDIEPTDFMVSSVLCACAGLSEIEFGRSVQALAVKACVEQNIFVASALVDMYGKCGSIDNAVQAFNAMPERNLVSWNALLGGYAHQGHANKAVALLEEMTSAAGIVPSYVSLICALSACSRAGDLKTGMKIFESMKERYGVEPGPEHYACLVDLLGRAGMVECAYDFIKRMPFPPTISIWGALLGACRMHGKPELGKLAAEKLFELDPKDSGNHVVLSNMFAATGRWEEATVVRNEMKEVGIKKGAGFSWITVDSRIHIFQAKDKSHEKDPEIQNMLGKLRKEMQDAAGCIADPNYALFEVSN</sequence>
<dbReference type="InterPro" id="IPR046848">
    <property type="entry name" value="E_motif"/>
</dbReference>
<dbReference type="GO" id="GO:0003723">
    <property type="term" value="F:RNA binding"/>
    <property type="evidence" value="ECO:0007669"/>
    <property type="project" value="InterPro"/>
</dbReference>
<evidence type="ECO:0000256" key="2">
    <source>
        <dbReference type="PROSITE-ProRule" id="PRU00708"/>
    </source>
</evidence>
<evidence type="ECO:0000313" key="3">
    <source>
        <dbReference type="EnsemblPlants" id="MELO3C006529.2.1"/>
    </source>
</evidence>
<dbReference type="GO" id="GO:0009451">
    <property type="term" value="P:RNA modification"/>
    <property type="evidence" value="ECO:0007669"/>
    <property type="project" value="InterPro"/>
</dbReference>
<feature type="repeat" description="PPR" evidence="2">
    <location>
        <begin position="209"/>
        <end position="243"/>
    </location>
</feature>
<dbReference type="Gramene" id="MELO3C006529.2.1">
    <property type="protein sequence ID" value="MELO3C006529.2.1"/>
    <property type="gene ID" value="MELO3C006529.2"/>
</dbReference>
<dbReference type="Pfam" id="PF20431">
    <property type="entry name" value="E_motif"/>
    <property type="match status" value="1"/>
</dbReference>